<evidence type="ECO:0008006" key="4">
    <source>
        <dbReference type="Google" id="ProtNLM"/>
    </source>
</evidence>
<keyword evidence="1" id="KW-1133">Transmembrane helix</keyword>
<proteinExistence type="predicted"/>
<accession>A0A1L3JLP8</accession>
<feature type="transmembrane region" description="Helical" evidence="1">
    <location>
        <begin position="21"/>
        <end position="41"/>
    </location>
</feature>
<dbReference type="Proteomes" id="UP000181898">
    <property type="component" value="Chromosome"/>
</dbReference>
<dbReference type="KEGG" id="ten:LPB136_12060"/>
<dbReference type="AlphaFoldDB" id="A0A1L3JLP8"/>
<reference evidence="2 3" key="1">
    <citation type="submission" date="2016-11" db="EMBL/GenBank/DDBJ databases">
        <title>Tenacibaculum sp. LPB0136, isolated from marine environment.</title>
        <authorList>
            <person name="Kim E."/>
            <person name="Yi H."/>
        </authorList>
    </citation>
    <scope>NUCLEOTIDE SEQUENCE [LARGE SCALE GENOMIC DNA]</scope>
    <source>
        <strain evidence="2 3">LPB0136</strain>
    </source>
</reference>
<evidence type="ECO:0000256" key="1">
    <source>
        <dbReference type="SAM" id="Phobius"/>
    </source>
</evidence>
<dbReference type="RefSeq" id="WP_072556579.1">
    <property type="nucleotide sequence ID" value="NZ_CP018155.1"/>
</dbReference>
<keyword evidence="1" id="KW-0472">Membrane</keyword>
<keyword evidence="3" id="KW-1185">Reference proteome</keyword>
<feature type="transmembrane region" description="Helical" evidence="1">
    <location>
        <begin position="47"/>
        <end position="69"/>
    </location>
</feature>
<sequence length="83" mass="9546">MAKKSLEYISDVELKKAYKRAKILTIVQTVLVCVMLVYAVLMTMDNGINPFTFLPLVFTPMIIAGALQMRHFKKEIIRRTNLL</sequence>
<gene>
    <name evidence="2" type="ORF">LPB136_12060</name>
</gene>
<organism evidence="2 3">
    <name type="scientific">Tenacibaculum todarodis</name>
    <dbReference type="NCBI Taxonomy" id="1850252"/>
    <lineage>
        <taxon>Bacteria</taxon>
        <taxon>Pseudomonadati</taxon>
        <taxon>Bacteroidota</taxon>
        <taxon>Flavobacteriia</taxon>
        <taxon>Flavobacteriales</taxon>
        <taxon>Flavobacteriaceae</taxon>
        <taxon>Tenacibaculum</taxon>
    </lineage>
</organism>
<dbReference type="STRING" id="1850252.LPB136_12060"/>
<evidence type="ECO:0000313" key="2">
    <source>
        <dbReference type="EMBL" id="APG66057.1"/>
    </source>
</evidence>
<protein>
    <recommendedName>
        <fullName evidence="4">Redox-active disulfide protein 2</fullName>
    </recommendedName>
</protein>
<dbReference type="EMBL" id="CP018155">
    <property type="protein sequence ID" value="APG66057.1"/>
    <property type="molecule type" value="Genomic_DNA"/>
</dbReference>
<dbReference type="OrthoDB" id="1203094at2"/>
<keyword evidence="1" id="KW-0812">Transmembrane</keyword>
<name>A0A1L3JLP8_9FLAO</name>
<evidence type="ECO:0000313" key="3">
    <source>
        <dbReference type="Proteomes" id="UP000181898"/>
    </source>
</evidence>